<organism evidence="6 7">
    <name type="scientific">Calicophoron daubneyi</name>
    <name type="common">Rumen fluke</name>
    <name type="synonym">Paramphistomum daubneyi</name>
    <dbReference type="NCBI Taxonomy" id="300641"/>
    <lineage>
        <taxon>Eukaryota</taxon>
        <taxon>Metazoa</taxon>
        <taxon>Spiralia</taxon>
        <taxon>Lophotrochozoa</taxon>
        <taxon>Platyhelminthes</taxon>
        <taxon>Trematoda</taxon>
        <taxon>Digenea</taxon>
        <taxon>Plagiorchiida</taxon>
        <taxon>Pronocephalata</taxon>
        <taxon>Paramphistomoidea</taxon>
        <taxon>Paramphistomidae</taxon>
        <taxon>Calicophoron</taxon>
    </lineage>
</organism>
<evidence type="ECO:0000256" key="3">
    <source>
        <dbReference type="ARBA" id="ARBA00037883"/>
    </source>
</evidence>
<gene>
    <name evidence="6" type="ORF">CDAUBV1_LOCUS7201</name>
</gene>
<dbReference type="GO" id="GO:0004305">
    <property type="term" value="F:ethanolamine kinase activity"/>
    <property type="evidence" value="ECO:0007669"/>
    <property type="project" value="UniProtKB-EC"/>
</dbReference>
<evidence type="ECO:0000256" key="2">
    <source>
        <dbReference type="ARBA" id="ARBA00023264"/>
    </source>
</evidence>
<proteinExistence type="inferred from homology"/>
<comment type="caution">
    <text evidence="6">The sequence shown here is derived from an EMBL/GenBank/DDBJ whole genome shotgun (WGS) entry which is preliminary data.</text>
</comment>
<reference evidence="6" key="1">
    <citation type="submission" date="2024-06" db="EMBL/GenBank/DDBJ databases">
        <authorList>
            <person name="Liu X."/>
            <person name="Lenzi L."/>
            <person name="Haldenby T S."/>
            <person name="Uol C."/>
        </authorList>
    </citation>
    <scope>NUCLEOTIDE SEQUENCE</scope>
</reference>
<evidence type="ECO:0000256" key="5">
    <source>
        <dbReference type="ARBA" id="ARBA00038874"/>
    </source>
</evidence>
<keyword evidence="1" id="KW-0443">Lipid metabolism</keyword>
<comment type="pathway">
    <text evidence="3">Phospholipid metabolism; phosphatidylethanolamine biosynthesis; phosphatidylethanolamine from ethanolamine: step 1/3.</text>
</comment>
<dbReference type="EMBL" id="CAXLJL010000168">
    <property type="protein sequence ID" value="CAL5133986.1"/>
    <property type="molecule type" value="Genomic_DNA"/>
</dbReference>
<evidence type="ECO:0000256" key="4">
    <source>
        <dbReference type="ARBA" id="ARBA00038211"/>
    </source>
</evidence>
<sequence>MTVSALKIIDLTIAGPEDYEGLHSLTSFIFPNEFNGKLEVEALDQGLSNQLLRIRYGTGTSKPRVFLVRIYGETTNAMVDRNFEILCMSALNQHHSSQKLHAVFRNGISYSYIEGFTLPVSHMGTEKYARFISWAEE</sequence>
<dbReference type="EC" id="2.7.1.82" evidence="5"/>
<dbReference type="AlphaFoldDB" id="A0AAV2TAV8"/>
<keyword evidence="1" id="KW-0444">Lipid biosynthesis</keyword>
<dbReference type="Pfam" id="PF01633">
    <property type="entry name" value="Choline_kinase"/>
    <property type="match status" value="1"/>
</dbReference>
<dbReference type="SUPFAM" id="SSF56112">
    <property type="entry name" value="Protein kinase-like (PK-like)"/>
    <property type="match status" value="1"/>
</dbReference>
<evidence type="ECO:0000313" key="7">
    <source>
        <dbReference type="Proteomes" id="UP001497525"/>
    </source>
</evidence>
<dbReference type="GO" id="GO:0005737">
    <property type="term" value="C:cytoplasm"/>
    <property type="evidence" value="ECO:0007669"/>
    <property type="project" value="TreeGrafter"/>
</dbReference>
<dbReference type="PANTHER" id="PTHR22603">
    <property type="entry name" value="CHOLINE/ETHANOALAMINE KINASE"/>
    <property type="match status" value="1"/>
</dbReference>
<name>A0AAV2TAV8_CALDB</name>
<evidence type="ECO:0000313" key="6">
    <source>
        <dbReference type="EMBL" id="CAL5133986.1"/>
    </source>
</evidence>
<dbReference type="GO" id="GO:0006646">
    <property type="term" value="P:phosphatidylethanolamine biosynthetic process"/>
    <property type="evidence" value="ECO:0007669"/>
    <property type="project" value="TreeGrafter"/>
</dbReference>
<keyword evidence="1" id="KW-0594">Phospholipid biosynthesis</keyword>
<dbReference type="Gene3D" id="3.30.200.20">
    <property type="entry name" value="Phosphorylase Kinase, domain 1"/>
    <property type="match status" value="1"/>
</dbReference>
<evidence type="ECO:0000256" key="1">
    <source>
        <dbReference type="ARBA" id="ARBA00023209"/>
    </source>
</evidence>
<dbReference type="PANTHER" id="PTHR22603:SF66">
    <property type="entry name" value="ETHANOLAMINE KINASE"/>
    <property type="match status" value="1"/>
</dbReference>
<accession>A0AAV2TAV8</accession>
<protein>
    <recommendedName>
        <fullName evidence="5">ethanolamine kinase</fullName>
        <ecNumber evidence="5">2.7.1.82</ecNumber>
    </recommendedName>
</protein>
<keyword evidence="2" id="KW-1208">Phospholipid metabolism</keyword>
<dbReference type="Proteomes" id="UP001497525">
    <property type="component" value="Unassembled WGS sequence"/>
</dbReference>
<comment type="similarity">
    <text evidence="4">Belongs to the choline/ethanolamine kinase family.</text>
</comment>
<dbReference type="InterPro" id="IPR011009">
    <property type="entry name" value="Kinase-like_dom_sf"/>
</dbReference>